<evidence type="ECO:0000313" key="1">
    <source>
        <dbReference type="EMBL" id="GFY53768.1"/>
    </source>
</evidence>
<accession>A0A8X6XH64</accession>
<dbReference type="OrthoDB" id="10509631at2759"/>
<dbReference type="Proteomes" id="UP000886998">
    <property type="component" value="Unassembled WGS sequence"/>
</dbReference>
<organism evidence="1 2">
    <name type="scientific">Trichonephila inaurata madagascariensis</name>
    <dbReference type="NCBI Taxonomy" id="2747483"/>
    <lineage>
        <taxon>Eukaryota</taxon>
        <taxon>Metazoa</taxon>
        <taxon>Ecdysozoa</taxon>
        <taxon>Arthropoda</taxon>
        <taxon>Chelicerata</taxon>
        <taxon>Arachnida</taxon>
        <taxon>Araneae</taxon>
        <taxon>Araneomorphae</taxon>
        <taxon>Entelegynae</taxon>
        <taxon>Araneoidea</taxon>
        <taxon>Nephilidae</taxon>
        <taxon>Trichonephila</taxon>
        <taxon>Trichonephila inaurata</taxon>
    </lineage>
</organism>
<name>A0A8X6XH64_9ARAC</name>
<evidence type="ECO:0000313" key="2">
    <source>
        <dbReference type="Proteomes" id="UP000886998"/>
    </source>
</evidence>
<dbReference type="EMBL" id="BMAV01009486">
    <property type="protein sequence ID" value="GFY53768.1"/>
    <property type="molecule type" value="Genomic_DNA"/>
</dbReference>
<proteinExistence type="predicted"/>
<protein>
    <submittedName>
        <fullName evidence="1">Uncharacterized protein</fullName>
    </submittedName>
</protein>
<comment type="caution">
    <text evidence="1">The sequence shown here is derived from an EMBL/GenBank/DDBJ whole genome shotgun (WGS) entry which is preliminary data.</text>
</comment>
<keyword evidence="2" id="KW-1185">Reference proteome</keyword>
<reference evidence="1" key="1">
    <citation type="submission" date="2020-08" db="EMBL/GenBank/DDBJ databases">
        <title>Multicomponent nature underlies the extraordinary mechanical properties of spider dragline silk.</title>
        <authorList>
            <person name="Kono N."/>
            <person name="Nakamura H."/>
            <person name="Mori M."/>
            <person name="Yoshida Y."/>
            <person name="Ohtoshi R."/>
            <person name="Malay A.D."/>
            <person name="Moran D.A.P."/>
            <person name="Tomita M."/>
            <person name="Numata K."/>
            <person name="Arakawa K."/>
        </authorList>
    </citation>
    <scope>NUCLEOTIDE SEQUENCE</scope>
</reference>
<sequence>MHTSQRLSGLSPCSVHHHRTSYSRFSIADSRNLKVPSSRFSDLDPLNACEGCGPFAGTLFPFLFSISSRPSDGKRESCCLNGIFRT</sequence>
<dbReference type="AlphaFoldDB" id="A0A8X6XH64"/>
<gene>
    <name evidence="1" type="ORF">TNIN_199551</name>
</gene>